<proteinExistence type="predicted"/>
<dbReference type="InterPro" id="IPR004358">
    <property type="entry name" value="Sig_transdc_His_kin-like_C"/>
</dbReference>
<name>A0A1I5FTD2_9BACT</name>
<evidence type="ECO:0000256" key="7">
    <source>
        <dbReference type="SAM" id="Phobius"/>
    </source>
</evidence>
<dbReference type="GO" id="GO:0000160">
    <property type="term" value="P:phosphorelay signal transduction system"/>
    <property type="evidence" value="ECO:0007669"/>
    <property type="project" value="UniProtKB-KW"/>
</dbReference>
<accession>A0A1I5FTD2</accession>
<dbReference type="Proteomes" id="UP000199564">
    <property type="component" value="Unassembled WGS sequence"/>
</dbReference>
<dbReference type="Pfam" id="PF02518">
    <property type="entry name" value="HATPase_c"/>
    <property type="match status" value="1"/>
</dbReference>
<reference evidence="10" key="1">
    <citation type="submission" date="2016-10" db="EMBL/GenBank/DDBJ databases">
        <authorList>
            <person name="Varghese N."/>
            <person name="Submissions S."/>
        </authorList>
    </citation>
    <scope>NUCLEOTIDE SEQUENCE [LARGE SCALE GENOMIC DNA]</scope>
    <source>
        <strain evidence="10">DSM 15282</strain>
    </source>
</reference>
<keyword evidence="7" id="KW-0472">Membrane</keyword>
<dbReference type="AlphaFoldDB" id="A0A1I5FTD2"/>
<dbReference type="PROSITE" id="PS50109">
    <property type="entry name" value="HIS_KIN"/>
    <property type="match status" value="1"/>
</dbReference>
<dbReference type="SMART" id="SM00387">
    <property type="entry name" value="HATPase_c"/>
    <property type="match status" value="1"/>
</dbReference>
<keyword evidence="3" id="KW-0808">Transferase</keyword>
<keyword evidence="5" id="KW-0902">Two-component regulatory system</keyword>
<sequence>MGGEDSQILFILFSGVFLAAVMATFVVAMVILHRQRQVQNKQKVEQLKVEFEKTMLNIENEIQQETLNHIGRELHDNIGQLLSLSKLYLGSSKPERQAEGKELISKTITEVRSLSKSLNLDWVENLNLEEFIQEQLDKIEASGYCKTEFVANHLHWEPSKEQKMILIRVIQECLNNAIKHASPETITITLDSSGTEKFIQIKDDGKGFDSSIASTGSGMTNLKKRMETIGGKFHLQSIPGKGTEIKLLLPV</sequence>
<evidence type="ECO:0000256" key="1">
    <source>
        <dbReference type="ARBA" id="ARBA00000085"/>
    </source>
</evidence>
<dbReference type="PANTHER" id="PTHR24421">
    <property type="entry name" value="NITRATE/NITRITE SENSOR PROTEIN NARX-RELATED"/>
    <property type="match status" value="1"/>
</dbReference>
<comment type="catalytic activity">
    <reaction evidence="1">
        <text>ATP + protein L-histidine = ADP + protein N-phospho-L-histidine.</text>
        <dbReference type="EC" id="2.7.13.3"/>
    </reaction>
</comment>
<dbReference type="EMBL" id="FOVW01000005">
    <property type="protein sequence ID" value="SFO26899.1"/>
    <property type="molecule type" value="Genomic_DNA"/>
</dbReference>
<dbReference type="PANTHER" id="PTHR24421:SF59">
    <property type="entry name" value="OXYGEN SENSOR HISTIDINE KINASE NREB"/>
    <property type="match status" value="1"/>
</dbReference>
<dbReference type="STRING" id="226506.SAMN04488519_10540"/>
<keyword evidence="7" id="KW-0812">Transmembrane</keyword>
<evidence type="ECO:0000256" key="5">
    <source>
        <dbReference type="ARBA" id="ARBA00023012"/>
    </source>
</evidence>
<dbReference type="PRINTS" id="PR00344">
    <property type="entry name" value="BCTRLSENSOR"/>
</dbReference>
<dbReference type="GO" id="GO:0004673">
    <property type="term" value="F:protein histidine kinase activity"/>
    <property type="evidence" value="ECO:0007669"/>
    <property type="project" value="UniProtKB-EC"/>
</dbReference>
<dbReference type="RefSeq" id="WP_091653165.1">
    <property type="nucleotide sequence ID" value="NZ_FOVW01000005.1"/>
</dbReference>
<feature type="transmembrane region" description="Helical" evidence="7">
    <location>
        <begin position="6"/>
        <end position="32"/>
    </location>
</feature>
<keyword evidence="4 9" id="KW-0418">Kinase</keyword>
<keyword evidence="7" id="KW-1133">Transmembrane helix</keyword>
<dbReference type="EC" id="2.7.13.3" evidence="2"/>
<evidence type="ECO:0000313" key="10">
    <source>
        <dbReference type="Proteomes" id="UP000199564"/>
    </source>
</evidence>
<evidence type="ECO:0000256" key="4">
    <source>
        <dbReference type="ARBA" id="ARBA00022777"/>
    </source>
</evidence>
<dbReference type="CDD" id="cd16917">
    <property type="entry name" value="HATPase_UhpB-NarQ-NarX-like"/>
    <property type="match status" value="1"/>
</dbReference>
<dbReference type="Gene3D" id="3.30.565.10">
    <property type="entry name" value="Histidine kinase-like ATPase, C-terminal domain"/>
    <property type="match status" value="1"/>
</dbReference>
<protein>
    <recommendedName>
        <fullName evidence="2">histidine kinase</fullName>
        <ecNumber evidence="2">2.7.13.3</ecNumber>
    </recommendedName>
</protein>
<feature type="domain" description="Histidine kinase" evidence="8">
    <location>
        <begin position="69"/>
        <end position="251"/>
    </location>
</feature>
<dbReference type="InterPro" id="IPR003594">
    <property type="entry name" value="HATPase_dom"/>
</dbReference>
<dbReference type="InterPro" id="IPR005467">
    <property type="entry name" value="His_kinase_dom"/>
</dbReference>
<keyword evidence="6" id="KW-0175">Coiled coil</keyword>
<evidence type="ECO:0000256" key="6">
    <source>
        <dbReference type="SAM" id="Coils"/>
    </source>
</evidence>
<dbReference type="InterPro" id="IPR036890">
    <property type="entry name" value="HATPase_C_sf"/>
</dbReference>
<organism evidence="9 10">
    <name type="scientific">Algoriphagus ornithinivorans</name>
    <dbReference type="NCBI Taxonomy" id="226506"/>
    <lineage>
        <taxon>Bacteria</taxon>
        <taxon>Pseudomonadati</taxon>
        <taxon>Bacteroidota</taxon>
        <taxon>Cytophagia</taxon>
        <taxon>Cytophagales</taxon>
        <taxon>Cyclobacteriaceae</taxon>
        <taxon>Algoriphagus</taxon>
    </lineage>
</organism>
<gene>
    <name evidence="9" type="ORF">SAMN04488519_10540</name>
</gene>
<dbReference type="SUPFAM" id="SSF55874">
    <property type="entry name" value="ATPase domain of HSP90 chaperone/DNA topoisomerase II/histidine kinase"/>
    <property type="match status" value="1"/>
</dbReference>
<evidence type="ECO:0000256" key="2">
    <source>
        <dbReference type="ARBA" id="ARBA00012438"/>
    </source>
</evidence>
<evidence type="ECO:0000313" key="9">
    <source>
        <dbReference type="EMBL" id="SFO26899.1"/>
    </source>
</evidence>
<keyword evidence="10" id="KW-1185">Reference proteome</keyword>
<dbReference type="InterPro" id="IPR050482">
    <property type="entry name" value="Sensor_HK_TwoCompSys"/>
</dbReference>
<feature type="coiled-coil region" evidence="6">
    <location>
        <begin position="41"/>
        <end position="68"/>
    </location>
</feature>
<evidence type="ECO:0000256" key="3">
    <source>
        <dbReference type="ARBA" id="ARBA00022679"/>
    </source>
</evidence>
<evidence type="ECO:0000259" key="8">
    <source>
        <dbReference type="PROSITE" id="PS50109"/>
    </source>
</evidence>